<dbReference type="AlphaFoldDB" id="A0AA96WDD0"/>
<name>A0AA96WDD0_9CYAN</name>
<reference evidence="1" key="1">
    <citation type="submission" date="2020-05" db="EMBL/GenBank/DDBJ databases">
        <authorList>
            <person name="Zhu T."/>
            <person name="Keshari N."/>
            <person name="Lu X."/>
        </authorList>
    </citation>
    <scope>NUCLEOTIDE SEQUENCE</scope>
    <source>
        <strain evidence="1">NK1-12</strain>
    </source>
</reference>
<proteinExistence type="predicted"/>
<accession>A0AA96WDD0</accession>
<evidence type="ECO:0000313" key="1">
    <source>
        <dbReference type="EMBL" id="WNZ23023.1"/>
    </source>
</evidence>
<sequence length="54" mass="6202">MNIFKVFGDTIRYLYEGATALFSPDHDHYPNIGVQPFTGEPYSEWVPPADQKLK</sequence>
<organism evidence="1">
    <name type="scientific">Leptolyngbya sp. NK1-12</name>
    <dbReference type="NCBI Taxonomy" id="2547451"/>
    <lineage>
        <taxon>Bacteria</taxon>
        <taxon>Bacillati</taxon>
        <taxon>Cyanobacteriota</taxon>
        <taxon>Cyanophyceae</taxon>
        <taxon>Leptolyngbyales</taxon>
        <taxon>Leptolyngbyaceae</taxon>
        <taxon>Leptolyngbya group</taxon>
        <taxon>Leptolyngbya</taxon>
    </lineage>
</organism>
<gene>
    <name evidence="1" type="ORF">HJG54_09235</name>
</gene>
<dbReference type="EMBL" id="CP053586">
    <property type="protein sequence ID" value="WNZ23023.1"/>
    <property type="molecule type" value="Genomic_DNA"/>
</dbReference>
<dbReference type="RefSeq" id="WP_106406765.1">
    <property type="nucleotide sequence ID" value="NZ_CP053586.1"/>
</dbReference>
<protein>
    <submittedName>
        <fullName evidence="1">Isochorismate synthase</fullName>
    </submittedName>
</protein>